<name>A0A9W9TGZ8_PENCI</name>
<evidence type="ECO:0000259" key="7">
    <source>
        <dbReference type="Pfam" id="PF14609"/>
    </source>
</evidence>
<dbReference type="GO" id="GO:0005874">
    <property type="term" value="C:microtubule"/>
    <property type="evidence" value="ECO:0007669"/>
    <property type="project" value="UniProtKB-KW"/>
</dbReference>
<feature type="domain" description="Gamma tubulin complex component protein N-terminal" evidence="8">
    <location>
        <begin position="237"/>
        <end position="523"/>
    </location>
</feature>
<evidence type="ECO:0000259" key="6">
    <source>
        <dbReference type="Pfam" id="PF04130"/>
    </source>
</evidence>
<feature type="domain" description="Gamma tubulin complex component C-terminal" evidence="6">
    <location>
        <begin position="619"/>
        <end position="873"/>
    </location>
</feature>
<organism evidence="9 10">
    <name type="scientific">Penicillium citrinum</name>
    <dbReference type="NCBI Taxonomy" id="5077"/>
    <lineage>
        <taxon>Eukaryota</taxon>
        <taxon>Fungi</taxon>
        <taxon>Dikarya</taxon>
        <taxon>Ascomycota</taxon>
        <taxon>Pezizomycotina</taxon>
        <taxon>Eurotiomycetes</taxon>
        <taxon>Eurotiomycetidae</taxon>
        <taxon>Eurotiales</taxon>
        <taxon>Aspergillaceae</taxon>
        <taxon>Penicillium</taxon>
    </lineage>
</organism>
<dbReference type="GO" id="GO:0007020">
    <property type="term" value="P:microtubule nucleation"/>
    <property type="evidence" value="ECO:0007669"/>
    <property type="project" value="InterPro"/>
</dbReference>
<dbReference type="PANTHER" id="PTHR19302:SF33">
    <property type="entry name" value="GAMMA-TUBULIN COMPLEX COMPONENT 5"/>
    <property type="match status" value="1"/>
</dbReference>
<evidence type="ECO:0000256" key="3">
    <source>
        <dbReference type="ARBA" id="ARBA00022701"/>
    </source>
</evidence>
<dbReference type="GO" id="GO:0031122">
    <property type="term" value="P:cytoplasmic microtubule organization"/>
    <property type="evidence" value="ECO:0007669"/>
    <property type="project" value="TreeGrafter"/>
</dbReference>
<keyword evidence="3 5" id="KW-0493">Microtubule</keyword>
<protein>
    <recommendedName>
        <fullName evidence="5">Spindle pole body component</fullName>
    </recommendedName>
</protein>
<dbReference type="Proteomes" id="UP001147733">
    <property type="component" value="Unassembled WGS sequence"/>
</dbReference>
<evidence type="ECO:0000256" key="2">
    <source>
        <dbReference type="ARBA" id="ARBA00022490"/>
    </source>
</evidence>
<evidence type="ECO:0000313" key="10">
    <source>
        <dbReference type="Proteomes" id="UP001147733"/>
    </source>
</evidence>
<dbReference type="GO" id="GO:0051225">
    <property type="term" value="P:spindle assembly"/>
    <property type="evidence" value="ECO:0007669"/>
    <property type="project" value="TreeGrafter"/>
</dbReference>
<dbReference type="GO" id="GO:0000930">
    <property type="term" value="C:gamma-tubulin complex"/>
    <property type="evidence" value="ECO:0007669"/>
    <property type="project" value="TreeGrafter"/>
</dbReference>
<comment type="similarity">
    <text evidence="1 5">Belongs to the TUBGCP family.</text>
</comment>
<dbReference type="AlphaFoldDB" id="A0A9W9TGZ8"/>
<gene>
    <name evidence="9" type="ORF">N7469_010951</name>
</gene>
<dbReference type="GO" id="GO:0043015">
    <property type="term" value="F:gamma-tubulin binding"/>
    <property type="evidence" value="ECO:0007669"/>
    <property type="project" value="InterPro"/>
</dbReference>
<dbReference type="GO" id="GO:0000922">
    <property type="term" value="C:spindle pole"/>
    <property type="evidence" value="ECO:0007669"/>
    <property type="project" value="InterPro"/>
</dbReference>
<dbReference type="Pfam" id="PF14609">
    <property type="entry name" value="GCP5-Mod21_N"/>
    <property type="match status" value="1"/>
</dbReference>
<evidence type="ECO:0000259" key="8">
    <source>
        <dbReference type="Pfam" id="PF17681"/>
    </source>
</evidence>
<proteinExistence type="inferred from homology"/>
<dbReference type="InterPro" id="IPR059169">
    <property type="entry name" value="GCP5_N_ext"/>
</dbReference>
<evidence type="ECO:0000256" key="4">
    <source>
        <dbReference type="ARBA" id="ARBA00023212"/>
    </source>
</evidence>
<reference evidence="9" key="1">
    <citation type="submission" date="2022-11" db="EMBL/GenBank/DDBJ databases">
        <authorList>
            <person name="Petersen C."/>
        </authorList>
    </citation>
    <scope>NUCLEOTIDE SEQUENCE</scope>
    <source>
        <strain evidence="9">IBT 23319</strain>
    </source>
</reference>
<accession>A0A9W9TGZ8</accession>
<evidence type="ECO:0000256" key="1">
    <source>
        <dbReference type="ARBA" id="ARBA00010337"/>
    </source>
</evidence>
<dbReference type="PANTHER" id="PTHR19302">
    <property type="entry name" value="GAMMA TUBULIN COMPLEX PROTEIN"/>
    <property type="match status" value="1"/>
</dbReference>
<sequence>MVFAIGELTDQLVATVAKLPSDKDSPRVQNLRRRVERALRPGPHGRVDQFAVARQLEGLQEKFEVVDRPELADALRASLAELKGYSDAWHPEILSLLLNLSDRPAHLSKIEDLPKRTSAPSQDDLPLSWSKIDANSQDAAAFNDENIWEEVDFAGEYSDDDFSSIVSGASTPRDLPNLDAGLEPDYIIPDNVFMPEHGANLLISTEKAQFWRPKNKVPAPEVKVPAVQIITELQLAREIIFMLQGLPTSIFWRLDGEVVMDRSYALGHTSNQSISSLIQSFMDIGTHLDALRFFTKSTQKIPYMQTFCRGIEERLFEFDSNLSHSQVQYLSAGSTVSLLQLLDDVRQYSRHLLLLSDMLSKLDKGSDTQPMQCLDLLYDLNCMREALGDESVSISDLFFACFRTYATTIKRWMEAGHLDPQDETFFVRRNPENRDLKTIWHNWYSLDDETRPQNVPNFLEAGIRKVFIAGKSMVFLRHLNALPDVSESPRDLGLLFDDTTSHNSSLSLPFSSLVEFAFDRLVDASHFTSAGILRRELDEQCGLWNSLDAFQYVYLGRDLSILGTIDAKIFELIDRGRSWDDKFLLTEAARSAFSVLPNIDSSRLMVRSSGSSFNEHQTPQRSVRLLESISIDYALPWPVANIITQDTIVSYQRISTFLLQIRRSKYAIVRQRVRETRNSREDGRYDKLIQALHHNFLWFLDSIYSHLTYYVIAISNQHFRHELANAEDVDAMIAVHKSYVSSLEEQCLLTENLSPIHEAITNLLDLSIHFADLQTVHAAEDALTGQGDATKLKALRRKRAADNDSDSDSDEELEDFDHEQMLTISFRDSSYDQQMQNVKQQYDYLAGFVANGLKSVARADGMPSWNVLTDRLEWQKGWLKS</sequence>
<dbReference type="InterPro" id="IPR007259">
    <property type="entry name" value="GCP"/>
</dbReference>
<dbReference type="GO" id="GO:0051321">
    <property type="term" value="P:meiotic cell cycle"/>
    <property type="evidence" value="ECO:0007669"/>
    <property type="project" value="TreeGrafter"/>
</dbReference>
<keyword evidence="2 5" id="KW-0963">Cytoplasm</keyword>
<dbReference type="EMBL" id="JAPQKT010000009">
    <property type="protein sequence ID" value="KAJ5222064.1"/>
    <property type="molecule type" value="Genomic_DNA"/>
</dbReference>
<dbReference type="RefSeq" id="XP_056496987.1">
    <property type="nucleotide sequence ID" value="XM_056649856.1"/>
</dbReference>
<dbReference type="InterPro" id="IPR041470">
    <property type="entry name" value="GCP_N"/>
</dbReference>
<keyword evidence="4 5" id="KW-0206">Cytoskeleton</keyword>
<dbReference type="Pfam" id="PF04130">
    <property type="entry name" value="GCP_C_terminal"/>
    <property type="match status" value="1"/>
</dbReference>
<reference evidence="9" key="2">
    <citation type="journal article" date="2023" name="IMA Fungus">
        <title>Comparative genomic study of the Penicillium genus elucidates a diverse pangenome and 15 lateral gene transfer events.</title>
        <authorList>
            <person name="Petersen C."/>
            <person name="Sorensen T."/>
            <person name="Nielsen M.R."/>
            <person name="Sondergaard T.E."/>
            <person name="Sorensen J.L."/>
            <person name="Fitzpatrick D.A."/>
            <person name="Frisvad J.C."/>
            <person name="Nielsen K.L."/>
        </authorList>
    </citation>
    <scope>NUCLEOTIDE SEQUENCE</scope>
    <source>
        <strain evidence="9">IBT 23319</strain>
    </source>
</reference>
<dbReference type="InterPro" id="IPR032797">
    <property type="entry name" value="Mod21_N"/>
</dbReference>
<dbReference type="CDD" id="cd22572">
    <property type="entry name" value="GCP5_NTD"/>
    <property type="match status" value="1"/>
</dbReference>
<dbReference type="GO" id="GO:0005816">
    <property type="term" value="C:spindle pole body"/>
    <property type="evidence" value="ECO:0007669"/>
    <property type="project" value="UniProtKB-ARBA"/>
</dbReference>
<dbReference type="Gene3D" id="1.20.120.1900">
    <property type="entry name" value="Gamma-tubulin complex, C-terminal domain"/>
    <property type="match status" value="1"/>
</dbReference>
<dbReference type="Pfam" id="PF17681">
    <property type="entry name" value="GCP_N_terminal"/>
    <property type="match status" value="1"/>
</dbReference>
<dbReference type="GO" id="GO:0051011">
    <property type="term" value="F:microtubule minus-end binding"/>
    <property type="evidence" value="ECO:0007669"/>
    <property type="project" value="TreeGrafter"/>
</dbReference>
<dbReference type="InterPro" id="IPR040457">
    <property type="entry name" value="GCP_C"/>
</dbReference>
<feature type="domain" description="Gamma-Tubulin ring complex non-core subunit mod21 N-terminal" evidence="7">
    <location>
        <begin position="65"/>
        <end position="160"/>
    </location>
</feature>
<dbReference type="OrthoDB" id="66546at2759"/>
<dbReference type="InterPro" id="IPR042241">
    <property type="entry name" value="GCP_C_sf"/>
</dbReference>
<evidence type="ECO:0000313" key="9">
    <source>
        <dbReference type="EMBL" id="KAJ5222064.1"/>
    </source>
</evidence>
<comment type="subcellular location">
    <subcellularLocation>
        <location evidence="5">Cytoplasm</location>
        <location evidence="5">Cytoskeleton</location>
        <location evidence="5">Microtubule organizing center</location>
    </subcellularLocation>
</comment>
<dbReference type="GeneID" id="81389023"/>
<evidence type="ECO:0000256" key="5">
    <source>
        <dbReference type="RuleBase" id="RU363050"/>
    </source>
</evidence>
<dbReference type="GO" id="GO:0000278">
    <property type="term" value="P:mitotic cell cycle"/>
    <property type="evidence" value="ECO:0007669"/>
    <property type="project" value="TreeGrafter"/>
</dbReference>
<comment type="caution">
    <text evidence="9">The sequence shown here is derived from an EMBL/GenBank/DDBJ whole genome shotgun (WGS) entry which is preliminary data.</text>
</comment>
<keyword evidence="10" id="KW-1185">Reference proteome</keyword>